<sequence length="136" mass="15650">MEEWVQFADWQSQQASGVFHTDCPARTVLDHVTSRWGVWVLIALREEDQRFFELRERILGVSEKMLAQTLRNLVRDGLVRRTVEPSTPPKVSYGLTPLGRGTSEPLAHLFGWLRDNARDILTQQAAYDRAEETVAR</sequence>
<dbReference type="SUPFAM" id="SSF46785">
    <property type="entry name" value="Winged helix' DNA-binding domain"/>
    <property type="match status" value="1"/>
</dbReference>
<dbReference type="Proteomes" id="UP000540506">
    <property type="component" value="Unassembled WGS sequence"/>
</dbReference>
<dbReference type="Gene3D" id="1.10.10.10">
    <property type="entry name" value="Winged helix-like DNA-binding domain superfamily/Winged helix DNA-binding domain"/>
    <property type="match status" value="1"/>
</dbReference>
<keyword evidence="2 5" id="KW-0238">DNA-binding</keyword>
<name>A0A7W7R1D9_KITKI</name>
<gene>
    <name evidence="5" type="ORF">FHR34_001984</name>
</gene>
<keyword evidence="6" id="KW-1185">Reference proteome</keyword>
<evidence type="ECO:0000256" key="1">
    <source>
        <dbReference type="ARBA" id="ARBA00023015"/>
    </source>
</evidence>
<dbReference type="PANTHER" id="PTHR33204">
    <property type="entry name" value="TRANSCRIPTIONAL REGULATOR, MARR FAMILY"/>
    <property type="match status" value="1"/>
</dbReference>
<evidence type="ECO:0000256" key="2">
    <source>
        <dbReference type="ARBA" id="ARBA00023125"/>
    </source>
</evidence>
<feature type="domain" description="HTH hxlR-type" evidence="4">
    <location>
        <begin position="23"/>
        <end position="121"/>
    </location>
</feature>
<dbReference type="PANTHER" id="PTHR33204:SF37">
    <property type="entry name" value="HTH-TYPE TRANSCRIPTIONAL REGULATOR YODB"/>
    <property type="match status" value="1"/>
</dbReference>
<proteinExistence type="predicted"/>
<dbReference type="RefSeq" id="WP_184935069.1">
    <property type="nucleotide sequence ID" value="NZ_JACHJV010000001.1"/>
</dbReference>
<organism evidence="5 6">
    <name type="scientific">Kitasatospora kifunensis</name>
    <name type="common">Streptomyces kifunensis</name>
    <dbReference type="NCBI Taxonomy" id="58351"/>
    <lineage>
        <taxon>Bacteria</taxon>
        <taxon>Bacillati</taxon>
        <taxon>Actinomycetota</taxon>
        <taxon>Actinomycetes</taxon>
        <taxon>Kitasatosporales</taxon>
        <taxon>Streptomycetaceae</taxon>
        <taxon>Kitasatospora</taxon>
    </lineage>
</organism>
<evidence type="ECO:0000313" key="6">
    <source>
        <dbReference type="Proteomes" id="UP000540506"/>
    </source>
</evidence>
<dbReference type="InterPro" id="IPR036390">
    <property type="entry name" value="WH_DNA-bd_sf"/>
</dbReference>
<keyword evidence="1" id="KW-0805">Transcription regulation</keyword>
<keyword evidence="3" id="KW-0804">Transcription</keyword>
<evidence type="ECO:0000313" key="5">
    <source>
        <dbReference type="EMBL" id="MBB4922991.1"/>
    </source>
</evidence>
<dbReference type="AlphaFoldDB" id="A0A7W7R1D9"/>
<evidence type="ECO:0000259" key="4">
    <source>
        <dbReference type="PROSITE" id="PS51118"/>
    </source>
</evidence>
<dbReference type="PROSITE" id="PS51118">
    <property type="entry name" value="HTH_HXLR"/>
    <property type="match status" value="1"/>
</dbReference>
<dbReference type="GO" id="GO:0003677">
    <property type="term" value="F:DNA binding"/>
    <property type="evidence" value="ECO:0007669"/>
    <property type="project" value="UniProtKB-KW"/>
</dbReference>
<protein>
    <submittedName>
        <fullName evidence="5">DNA-binding HxlR family transcriptional regulator</fullName>
    </submittedName>
</protein>
<dbReference type="EMBL" id="JACHJV010000001">
    <property type="protein sequence ID" value="MBB4922991.1"/>
    <property type="molecule type" value="Genomic_DNA"/>
</dbReference>
<dbReference type="Pfam" id="PF01638">
    <property type="entry name" value="HxlR"/>
    <property type="match status" value="1"/>
</dbReference>
<comment type="caution">
    <text evidence="5">The sequence shown here is derived from an EMBL/GenBank/DDBJ whole genome shotgun (WGS) entry which is preliminary data.</text>
</comment>
<reference evidence="5 6" key="1">
    <citation type="submission" date="2020-08" db="EMBL/GenBank/DDBJ databases">
        <title>Sequencing the genomes of 1000 actinobacteria strains.</title>
        <authorList>
            <person name="Klenk H.-P."/>
        </authorList>
    </citation>
    <scope>NUCLEOTIDE SEQUENCE [LARGE SCALE GENOMIC DNA]</scope>
    <source>
        <strain evidence="5 6">DSM 41654</strain>
    </source>
</reference>
<dbReference type="InterPro" id="IPR036388">
    <property type="entry name" value="WH-like_DNA-bd_sf"/>
</dbReference>
<accession>A0A7W7R1D9</accession>
<dbReference type="InterPro" id="IPR002577">
    <property type="entry name" value="HTH_HxlR"/>
</dbReference>
<evidence type="ECO:0000256" key="3">
    <source>
        <dbReference type="ARBA" id="ARBA00023163"/>
    </source>
</evidence>